<keyword evidence="2 10" id="KW-0031">Aminopeptidase</keyword>
<dbReference type="STRING" id="523850.TON_0627"/>
<dbReference type="GO" id="GO:0046872">
    <property type="term" value="F:metal ion binding"/>
    <property type="evidence" value="ECO:0007669"/>
    <property type="project" value="UniProtKB-UniRule"/>
</dbReference>
<keyword evidence="11" id="KW-1185">Reference proteome</keyword>
<dbReference type="KEGG" id="ton:TON_0627"/>
<protein>
    <submittedName>
        <fullName evidence="10">Deblocking aminopeptidase</fullName>
    </submittedName>
</protein>
<dbReference type="Proteomes" id="UP000002727">
    <property type="component" value="Chromosome"/>
</dbReference>
<evidence type="ECO:0000256" key="6">
    <source>
        <dbReference type="ARBA" id="ARBA00022833"/>
    </source>
</evidence>
<name>B6YUS8_THEON</name>
<evidence type="ECO:0000256" key="3">
    <source>
        <dbReference type="ARBA" id="ARBA00022670"/>
    </source>
</evidence>
<feature type="binding site" evidence="9">
    <location>
        <position position="178"/>
    </location>
    <ligand>
        <name>Zn(2+)</name>
        <dbReference type="ChEBI" id="CHEBI:29105"/>
        <label>1</label>
    </ligand>
</feature>
<evidence type="ECO:0000256" key="5">
    <source>
        <dbReference type="ARBA" id="ARBA00022801"/>
    </source>
</evidence>
<keyword evidence="3" id="KW-0645">Protease</keyword>
<dbReference type="MEROPS" id="M42.A02"/>
<evidence type="ECO:0000256" key="2">
    <source>
        <dbReference type="ARBA" id="ARBA00022438"/>
    </source>
</evidence>
<dbReference type="eggNOG" id="arCOG01518">
    <property type="taxonomic scope" value="Archaea"/>
</dbReference>
<feature type="active site" description="Proton acceptor" evidence="8">
    <location>
        <position position="211"/>
    </location>
</feature>
<evidence type="ECO:0000256" key="7">
    <source>
        <dbReference type="PIRNR" id="PIRNR001123"/>
    </source>
</evidence>
<dbReference type="BRENDA" id="3.4.11.B5">
    <property type="organism ID" value="9350"/>
</dbReference>
<dbReference type="GeneID" id="7016926"/>
<dbReference type="HOGENOM" id="CLU_053520_0_0_2"/>
<keyword evidence="4 9" id="KW-0479">Metal-binding</keyword>
<dbReference type="GO" id="GO:0004177">
    <property type="term" value="F:aminopeptidase activity"/>
    <property type="evidence" value="ECO:0007669"/>
    <property type="project" value="UniProtKB-UniRule"/>
</dbReference>
<feature type="binding site" evidence="9">
    <location>
        <position position="312"/>
    </location>
    <ligand>
        <name>Zn(2+)</name>
        <dbReference type="ChEBI" id="CHEBI:29105"/>
        <label>2</label>
    </ligand>
</feature>
<accession>B6YUS8</accession>
<keyword evidence="5" id="KW-0378">Hydrolase</keyword>
<feature type="binding site" evidence="9">
    <location>
        <position position="178"/>
    </location>
    <ligand>
        <name>Zn(2+)</name>
        <dbReference type="ChEBI" id="CHEBI:29105"/>
        <label>2</label>
    </ligand>
</feature>
<sequence>MERVVRILKEILEIPSPTGYTQEVLAHIEKLLNENGVKTYYTNKGALIAGNHSEPELVIAAHVDTLGAMVRGILPNGHLSFTRIGGLLLPTFEGEYCTIITRSGKRYRGTLLLRNPSVHVNKEAGKKERKEENMYIRLDELVEKKEDTEKLGIRPGDFIAFDPKFEYVNGFVKAHFLDDKASVAVMMDLMLDLGAETLEKLPVAFFFSPYEEVGHGGSAGYPPSMKELLVVDMGVVGEGVAGKETAVSIAAKDSSGPYDYGMTTKLIELAEKHEIPHVIDVFPYYGSDGSAALRAGWDVRVALIGPGVHASHGMERTHVKGLKATKDLVRAYIESKYRLE</sequence>
<comment type="cofactor">
    <cofactor evidence="9">
        <name>a divalent metal cation</name>
        <dbReference type="ChEBI" id="CHEBI:60240"/>
    </cofactor>
    <text evidence="9">Binds 2 divalent metal cations per subunit.</text>
</comment>
<dbReference type="SUPFAM" id="SSF53187">
    <property type="entry name" value="Zn-dependent exopeptidases"/>
    <property type="match status" value="1"/>
</dbReference>
<dbReference type="GO" id="GO:0006508">
    <property type="term" value="P:proteolysis"/>
    <property type="evidence" value="ECO:0007669"/>
    <property type="project" value="UniProtKB-KW"/>
</dbReference>
<dbReference type="PANTHER" id="PTHR32481:SF7">
    <property type="entry name" value="AMINOPEPTIDASE YHFE-RELATED"/>
    <property type="match status" value="1"/>
</dbReference>
<evidence type="ECO:0000313" key="11">
    <source>
        <dbReference type="Proteomes" id="UP000002727"/>
    </source>
</evidence>
<evidence type="ECO:0000256" key="4">
    <source>
        <dbReference type="ARBA" id="ARBA00022723"/>
    </source>
</evidence>
<dbReference type="Gene3D" id="2.40.30.40">
    <property type="entry name" value="Peptidase M42, domain 2"/>
    <property type="match status" value="1"/>
</dbReference>
<organism evidence="10 11">
    <name type="scientific">Thermococcus onnurineus (strain NA1)</name>
    <dbReference type="NCBI Taxonomy" id="523850"/>
    <lineage>
        <taxon>Archaea</taxon>
        <taxon>Methanobacteriati</taxon>
        <taxon>Methanobacteriota</taxon>
        <taxon>Thermococci</taxon>
        <taxon>Thermococcales</taxon>
        <taxon>Thermococcaceae</taxon>
        <taxon>Thermococcus</taxon>
    </lineage>
</organism>
<feature type="binding site" evidence="9">
    <location>
        <position position="62"/>
    </location>
    <ligand>
        <name>Zn(2+)</name>
        <dbReference type="ChEBI" id="CHEBI:29105"/>
        <label>1</label>
    </ligand>
</feature>
<dbReference type="PANTHER" id="PTHR32481">
    <property type="entry name" value="AMINOPEPTIDASE"/>
    <property type="match status" value="1"/>
</dbReference>
<dbReference type="InterPro" id="IPR008007">
    <property type="entry name" value="Peptidase_M42"/>
</dbReference>
<gene>
    <name evidence="10" type="ordered locus">TON_0627</name>
</gene>
<dbReference type="RefSeq" id="WP_012571586.1">
    <property type="nucleotide sequence ID" value="NC_011529.1"/>
</dbReference>
<evidence type="ECO:0000256" key="8">
    <source>
        <dbReference type="PIRSR" id="PIRSR001123-1"/>
    </source>
</evidence>
<evidence type="ECO:0000313" key="10">
    <source>
        <dbReference type="EMBL" id="ACJ16114.1"/>
    </source>
</evidence>
<dbReference type="OrthoDB" id="84932at2157"/>
<feature type="binding site" evidence="9">
    <location>
        <position position="212"/>
    </location>
    <ligand>
        <name>Zn(2+)</name>
        <dbReference type="ChEBI" id="CHEBI:29105"/>
        <label>2</label>
    </ligand>
</feature>
<reference evidence="10 11" key="1">
    <citation type="journal article" date="2008" name="J. Bacteriol.">
        <title>The complete genome sequence of Thermococcus onnurineus NA1 reveals a mixed heterotrophic and carboxydotrophic metabolism.</title>
        <authorList>
            <person name="Lee H.S."/>
            <person name="Kang S.G."/>
            <person name="Bae S.S."/>
            <person name="Lim J.K."/>
            <person name="Cho Y."/>
            <person name="Kim Y.J."/>
            <person name="Jeon J.H."/>
            <person name="Cha S.S."/>
            <person name="Kwon K.K."/>
            <person name="Kim H.T."/>
            <person name="Park C.J."/>
            <person name="Lee H.W."/>
            <person name="Kim S.I."/>
            <person name="Chun J."/>
            <person name="Colwell R.R."/>
            <person name="Kim S.J."/>
            <person name="Lee J.H."/>
        </authorList>
    </citation>
    <scope>NUCLEOTIDE SEQUENCE [LARGE SCALE GENOMIC DNA]</scope>
    <source>
        <strain evidence="10 11">NA1</strain>
    </source>
</reference>
<dbReference type="AlphaFoldDB" id="B6YUS8"/>
<dbReference type="PATRIC" id="fig|523850.10.peg.628"/>
<dbReference type="InterPro" id="IPR051464">
    <property type="entry name" value="Peptidase_M42_aminopept"/>
</dbReference>
<comment type="similarity">
    <text evidence="1 7">Belongs to the peptidase M42 family.</text>
</comment>
<dbReference type="SUPFAM" id="SSF101821">
    <property type="entry name" value="Aminopeptidase/glucanase lid domain"/>
    <property type="match status" value="1"/>
</dbReference>
<dbReference type="Pfam" id="PF05343">
    <property type="entry name" value="Peptidase_M42"/>
    <property type="match status" value="1"/>
</dbReference>
<dbReference type="CDD" id="cd05657">
    <property type="entry name" value="M42_glucanase_like"/>
    <property type="match status" value="1"/>
</dbReference>
<evidence type="ECO:0000256" key="1">
    <source>
        <dbReference type="ARBA" id="ARBA00006272"/>
    </source>
</evidence>
<dbReference type="Gene3D" id="3.40.630.10">
    <property type="entry name" value="Zn peptidases"/>
    <property type="match status" value="1"/>
</dbReference>
<feature type="binding site" evidence="9">
    <location>
        <position position="232"/>
    </location>
    <ligand>
        <name>Zn(2+)</name>
        <dbReference type="ChEBI" id="CHEBI:29105"/>
        <label>1</label>
    </ligand>
</feature>
<evidence type="ECO:0000256" key="9">
    <source>
        <dbReference type="PIRSR" id="PIRSR001123-2"/>
    </source>
</evidence>
<dbReference type="EMBL" id="CP000855">
    <property type="protein sequence ID" value="ACJ16114.1"/>
    <property type="molecule type" value="Genomic_DNA"/>
</dbReference>
<keyword evidence="6" id="KW-0862">Zinc</keyword>
<dbReference type="PIRSF" id="PIRSF001123">
    <property type="entry name" value="PepA_GA"/>
    <property type="match status" value="1"/>
</dbReference>
<dbReference type="InterPro" id="IPR023367">
    <property type="entry name" value="Peptidase_M42_dom2"/>
</dbReference>
<proteinExistence type="inferred from homology"/>